<accession>A0AB34JGM3</accession>
<evidence type="ECO:0000313" key="2">
    <source>
        <dbReference type="EMBL" id="KAL1520616.1"/>
    </source>
</evidence>
<organism evidence="2 3">
    <name type="scientific">Prymnesium parvum</name>
    <name type="common">Toxic golden alga</name>
    <dbReference type="NCBI Taxonomy" id="97485"/>
    <lineage>
        <taxon>Eukaryota</taxon>
        <taxon>Haptista</taxon>
        <taxon>Haptophyta</taxon>
        <taxon>Prymnesiophyceae</taxon>
        <taxon>Prymnesiales</taxon>
        <taxon>Prymnesiaceae</taxon>
        <taxon>Prymnesium</taxon>
    </lineage>
</organism>
<dbReference type="AlphaFoldDB" id="A0AB34JGM3"/>
<keyword evidence="3" id="KW-1185">Reference proteome</keyword>
<evidence type="ECO:0008006" key="4">
    <source>
        <dbReference type="Google" id="ProtNLM"/>
    </source>
</evidence>
<name>A0AB34JGM3_PRYPA</name>
<feature type="compositionally biased region" description="Low complexity" evidence="1">
    <location>
        <begin position="91"/>
        <end position="104"/>
    </location>
</feature>
<feature type="region of interest" description="Disordered" evidence="1">
    <location>
        <begin position="128"/>
        <end position="148"/>
    </location>
</feature>
<proteinExistence type="predicted"/>
<gene>
    <name evidence="2" type="ORF">AB1Y20_022190</name>
</gene>
<evidence type="ECO:0000256" key="1">
    <source>
        <dbReference type="SAM" id="MobiDB-lite"/>
    </source>
</evidence>
<feature type="region of interest" description="Disordered" evidence="1">
    <location>
        <begin position="322"/>
        <end position="399"/>
    </location>
</feature>
<protein>
    <recommendedName>
        <fullName evidence="4">Meiosis-specific nuclear structural protein 1</fullName>
    </recommendedName>
</protein>
<dbReference type="EMBL" id="JBGBPQ010000008">
    <property type="protein sequence ID" value="KAL1520616.1"/>
    <property type="molecule type" value="Genomic_DNA"/>
</dbReference>
<feature type="compositionally biased region" description="Low complexity" evidence="1">
    <location>
        <begin position="357"/>
        <end position="366"/>
    </location>
</feature>
<reference evidence="2 3" key="1">
    <citation type="journal article" date="2024" name="Science">
        <title>Giant polyketide synthase enzymes in the biosynthesis of giant marine polyether toxins.</title>
        <authorList>
            <person name="Fallon T.R."/>
            <person name="Shende V.V."/>
            <person name="Wierzbicki I.H."/>
            <person name="Pendleton A.L."/>
            <person name="Watervoot N.F."/>
            <person name="Auber R.P."/>
            <person name="Gonzalez D.J."/>
            <person name="Wisecaver J.H."/>
            <person name="Moore B.S."/>
        </authorList>
    </citation>
    <scope>NUCLEOTIDE SEQUENCE [LARGE SCALE GENOMIC DNA]</scope>
    <source>
        <strain evidence="2 3">12B1</strain>
    </source>
</reference>
<sequence length="444" mass="48687">MFALLGTPAPVAKRQQDPFSISVVGSQLTPSKPAGSQPSVLPALPGQRVPLCQQTLHYPLAKPQPPSSRQEERRTPQRPTGSGECSPMVIRSRSGSGGAASQHRGALREAMALRTAIATHAVSLRPVEAAASSGEATEEDENVPDQRLKTLRRLRERREQRQKMEESARRQEVEARSGFRLREAKLREEQELREAYRAEVYAINRLLAARDDAAFAAYMESRRPQLEAIEARHAEEMEARRKEGSHADSIFRERLKQVDREARADKAREKREAEAREKREEARREEMRRGEAEREIKRAQIYAINKLMRAREEAAFAEFKRLKCPADTEADSSLDNTGVDPSEDGSHGTELMIDVQSSSATGSSSSDTEQPRASTAAATGDSCTTTVAAGSSSGRTKQQYTAAAAAKSGSKEGAASVAKKDVMPYALANQKIASVPSSRPRPAA</sequence>
<feature type="compositionally biased region" description="Polar residues" evidence="1">
    <location>
        <begin position="23"/>
        <end position="39"/>
    </location>
</feature>
<feature type="region of interest" description="Disordered" evidence="1">
    <location>
        <begin position="239"/>
        <end position="296"/>
    </location>
</feature>
<feature type="region of interest" description="Disordered" evidence="1">
    <location>
        <begin position="23"/>
        <end position="106"/>
    </location>
</feature>
<feature type="compositionally biased region" description="Polar residues" evidence="1">
    <location>
        <begin position="367"/>
        <end position="399"/>
    </location>
</feature>
<dbReference type="Proteomes" id="UP001515480">
    <property type="component" value="Unassembled WGS sequence"/>
</dbReference>
<evidence type="ECO:0000313" key="3">
    <source>
        <dbReference type="Proteomes" id="UP001515480"/>
    </source>
</evidence>
<comment type="caution">
    <text evidence="2">The sequence shown here is derived from an EMBL/GenBank/DDBJ whole genome shotgun (WGS) entry which is preliminary data.</text>
</comment>